<gene>
    <name evidence="2" type="ORF">CFBP7129_02485</name>
</gene>
<feature type="compositionally biased region" description="Basic residues" evidence="1">
    <location>
        <begin position="1"/>
        <end position="10"/>
    </location>
</feature>
<evidence type="ECO:0000256" key="1">
    <source>
        <dbReference type="SAM" id="MobiDB-lite"/>
    </source>
</evidence>
<dbReference type="Proteomes" id="UP000298649">
    <property type="component" value="Chromosome circular"/>
</dbReference>
<accession>A0A4D7YNL1</accession>
<reference evidence="2 3" key="1">
    <citation type="submission" date="2019-04" db="EMBL/GenBank/DDBJ databases">
        <title>Complete genome sequence of Agrobacterium tumefaciens CFBP7129.</title>
        <authorList>
            <person name="Haryono M."/>
            <person name="Lin Y.-C."/>
            <person name="Lai E.-M."/>
            <person name="Kuo C.-H."/>
        </authorList>
    </citation>
    <scope>NUCLEOTIDE SEQUENCE [LARGE SCALE GENOMIC DNA]</scope>
    <source>
        <strain evidence="2 3">CFBP7129</strain>
    </source>
</reference>
<proteinExistence type="predicted"/>
<name>A0A4D7YNL1_AGRTU</name>
<evidence type="ECO:0000313" key="2">
    <source>
        <dbReference type="EMBL" id="QCL95286.1"/>
    </source>
</evidence>
<organism evidence="2 3">
    <name type="scientific">Agrobacterium tumefaciens</name>
    <dbReference type="NCBI Taxonomy" id="358"/>
    <lineage>
        <taxon>Bacteria</taxon>
        <taxon>Pseudomonadati</taxon>
        <taxon>Pseudomonadota</taxon>
        <taxon>Alphaproteobacteria</taxon>
        <taxon>Hyphomicrobiales</taxon>
        <taxon>Rhizobiaceae</taxon>
        <taxon>Rhizobium/Agrobacterium group</taxon>
        <taxon>Agrobacterium</taxon>
        <taxon>Agrobacterium tumefaciens complex</taxon>
    </lineage>
</organism>
<dbReference type="EMBL" id="CP039922">
    <property type="protein sequence ID" value="QCL95286.1"/>
    <property type="molecule type" value="Genomic_DNA"/>
</dbReference>
<feature type="compositionally biased region" description="Basic and acidic residues" evidence="1">
    <location>
        <begin position="23"/>
        <end position="32"/>
    </location>
</feature>
<dbReference type="AlphaFoldDB" id="A0A4D7YNL1"/>
<protein>
    <submittedName>
        <fullName evidence="2">Uncharacterized protein</fullName>
    </submittedName>
</protein>
<sequence>MNLSRSKKRPAAFSNNEPLLGRLAERPHANSPFVHERRMNKQLFMPPRNNP</sequence>
<feature type="region of interest" description="Disordered" evidence="1">
    <location>
        <begin position="1"/>
        <end position="32"/>
    </location>
</feature>
<evidence type="ECO:0000313" key="3">
    <source>
        <dbReference type="Proteomes" id="UP000298649"/>
    </source>
</evidence>